<name>A0AA47N127_MERPO</name>
<accession>A0AA47N127</accession>
<evidence type="ECO:0000313" key="3">
    <source>
        <dbReference type="Proteomes" id="UP001174136"/>
    </source>
</evidence>
<dbReference type="Proteomes" id="UP001174136">
    <property type="component" value="Unassembled WGS sequence"/>
</dbReference>
<gene>
    <name evidence="2" type="ORF">N1851_009446</name>
</gene>
<proteinExistence type="predicted"/>
<evidence type="ECO:0000313" key="2">
    <source>
        <dbReference type="EMBL" id="KAK0149790.1"/>
    </source>
</evidence>
<feature type="compositionally biased region" description="Basic and acidic residues" evidence="1">
    <location>
        <begin position="324"/>
        <end position="334"/>
    </location>
</feature>
<dbReference type="EMBL" id="JAOPHQ010001716">
    <property type="protein sequence ID" value="KAK0149790.1"/>
    <property type="molecule type" value="Genomic_DNA"/>
</dbReference>
<reference evidence="2" key="1">
    <citation type="journal article" date="2023" name="Front. Mar. Sci.">
        <title>A new Merluccius polli reference genome to investigate the effects of global change in West African waters.</title>
        <authorList>
            <person name="Mateo J.L."/>
            <person name="Blanco-Fernandez C."/>
            <person name="Garcia-Vazquez E."/>
            <person name="Machado-Schiaffino G."/>
        </authorList>
    </citation>
    <scope>NUCLEOTIDE SEQUENCE</scope>
    <source>
        <strain evidence="2">C29</strain>
        <tissue evidence="2">Fin</tissue>
    </source>
</reference>
<evidence type="ECO:0000256" key="1">
    <source>
        <dbReference type="SAM" id="MobiDB-lite"/>
    </source>
</evidence>
<protein>
    <submittedName>
        <fullName evidence="2">Uncharacterized protein</fullName>
    </submittedName>
</protein>
<comment type="caution">
    <text evidence="2">The sequence shown here is derived from an EMBL/GenBank/DDBJ whole genome shotgun (WGS) entry which is preliminary data.</text>
</comment>
<dbReference type="AlphaFoldDB" id="A0AA47N127"/>
<sequence length="348" mass="38289">MCEGGRLYKKSKGGLSNAFYKLLSQTPHEEIRAGNLTRCLNRGILNAISCDVRKTLTFHDNVVLEVLLTQKIMRECDTAFVNFSGYIQHFQADPFATHMYNETGVGILVAHMRKKPVKLYLDATGSVVSKIPDQKKRVLYYALVLAGHGRGAPPLPVAEMLTNNHTVPSISHWLLQFLHTRDSRSVVRELPPGGAREEKCNGGLKKTAAVFFFFFSSAAVRRDRLWVGLEGFGGEGGRRLRPLALQRPPAPTSPLPGAVDAVSRCAFLPPHGGWGRGPLAPGVTVDRDGLSSVRPNRVASFRAGIRLTYNWRKGSAAMSATHPTRLETRTKESNARASQRVLRNPAAQ</sequence>
<organism evidence="2 3">
    <name type="scientific">Merluccius polli</name>
    <name type="common">Benguela hake</name>
    <name type="synonym">Merluccius cadenati</name>
    <dbReference type="NCBI Taxonomy" id="89951"/>
    <lineage>
        <taxon>Eukaryota</taxon>
        <taxon>Metazoa</taxon>
        <taxon>Chordata</taxon>
        <taxon>Craniata</taxon>
        <taxon>Vertebrata</taxon>
        <taxon>Euteleostomi</taxon>
        <taxon>Actinopterygii</taxon>
        <taxon>Neopterygii</taxon>
        <taxon>Teleostei</taxon>
        <taxon>Neoteleostei</taxon>
        <taxon>Acanthomorphata</taxon>
        <taxon>Zeiogadaria</taxon>
        <taxon>Gadariae</taxon>
        <taxon>Gadiformes</taxon>
        <taxon>Gadoidei</taxon>
        <taxon>Merlucciidae</taxon>
        <taxon>Merluccius</taxon>
    </lineage>
</organism>
<feature type="region of interest" description="Disordered" evidence="1">
    <location>
        <begin position="317"/>
        <end position="348"/>
    </location>
</feature>
<keyword evidence="3" id="KW-1185">Reference proteome</keyword>